<evidence type="ECO:0000313" key="1">
    <source>
        <dbReference type="EMBL" id="RZT62816.1"/>
    </source>
</evidence>
<accession>A0A4Q7TPW3</accession>
<dbReference type="Proteomes" id="UP000291832">
    <property type="component" value="Unassembled WGS sequence"/>
</dbReference>
<dbReference type="InterPro" id="IPR036388">
    <property type="entry name" value="WH-like_DNA-bd_sf"/>
</dbReference>
<dbReference type="Gene3D" id="1.10.10.10">
    <property type="entry name" value="Winged helix-like DNA-binding domain superfamily/Winged helix DNA-binding domain"/>
    <property type="match status" value="1"/>
</dbReference>
<name>A0A4Q7TPW3_9MICO</name>
<keyword evidence="2" id="KW-1185">Reference proteome</keyword>
<organism evidence="1 2">
    <name type="scientific">Leucobacter luti</name>
    <dbReference type="NCBI Taxonomy" id="340320"/>
    <lineage>
        <taxon>Bacteria</taxon>
        <taxon>Bacillati</taxon>
        <taxon>Actinomycetota</taxon>
        <taxon>Actinomycetes</taxon>
        <taxon>Micrococcales</taxon>
        <taxon>Microbacteriaceae</taxon>
        <taxon>Leucobacter</taxon>
    </lineage>
</organism>
<dbReference type="EMBL" id="SHKI01000006">
    <property type="protein sequence ID" value="RZT62816.1"/>
    <property type="molecule type" value="Genomic_DNA"/>
</dbReference>
<sequence length="466" mass="48855">MSRTNDLSAEWAELDRLAFEANRGNRDAAAEFCARSLGPLNAQARWLAKGALDPEDLAAEAISALLVLWSRGAGPTAKAHAYLVQSMRNRVVDEFRSPRSRVVGLDEDESQLPPVELTTRAVDLHREYGYVRSALASLSAPQQAVLRGIIIDGRKPAELAVELDRPASAVYSLTRRSRLGLRRATLRVMLEEDAPEACRAAADALPEIVVDDVAAAAPSAGMEHIRSCPRCRSVWGRFAAMAGLLGVTTLLVLADFAQPVGAQAAEPESRSPEARELGAPEVAGRLAPAVSGAVETEAGSSAHAVPRLRGASSALVRLLPVGLVVIGGAAMVLSLPALLSAGISPADEPGADAMLAVTAQQLSSSVAELSVDLSPSLSDSRVVLELPQGLAIEQMPAGWKCRATGAGAECESGDVLDGTFRLTDTRVSAAGDYTLTLRSTHEGREISGFAQGQVTPDAQTVRAVAE</sequence>
<dbReference type="OrthoDB" id="9811152at2"/>
<comment type="caution">
    <text evidence="1">The sequence shown here is derived from an EMBL/GenBank/DDBJ whole genome shotgun (WGS) entry which is preliminary data.</text>
</comment>
<dbReference type="GO" id="GO:0003700">
    <property type="term" value="F:DNA-binding transcription factor activity"/>
    <property type="evidence" value="ECO:0007669"/>
    <property type="project" value="InterPro"/>
</dbReference>
<reference evidence="1 2" key="1">
    <citation type="journal article" date="2015" name="Stand. Genomic Sci.">
        <title>Genomic Encyclopedia of Bacterial and Archaeal Type Strains, Phase III: the genomes of soil and plant-associated and newly described type strains.</title>
        <authorList>
            <person name="Whitman W.B."/>
            <person name="Woyke T."/>
            <person name="Klenk H.P."/>
            <person name="Zhou Y."/>
            <person name="Lilburn T.G."/>
            <person name="Beck B.J."/>
            <person name="De Vos P."/>
            <person name="Vandamme P."/>
            <person name="Eisen J.A."/>
            <person name="Garrity G."/>
            <person name="Hugenholtz P."/>
            <person name="Kyrpides N.C."/>
        </authorList>
    </citation>
    <scope>NUCLEOTIDE SEQUENCE [LARGE SCALE GENOMIC DNA]</scope>
    <source>
        <strain evidence="1 2">RF6</strain>
    </source>
</reference>
<dbReference type="SUPFAM" id="SSF88659">
    <property type="entry name" value="Sigma3 and sigma4 domains of RNA polymerase sigma factors"/>
    <property type="match status" value="1"/>
</dbReference>
<gene>
    <name evidence="1" type="ORF">EV139_2522</name>
</gene>
<proteinExistence type="predicted"/>
<dbReference type="SUPFAM" id="SSF88946">
    <property type="entry name" value="Sigma2 domain of RNA polymerase sigma factors"/>
    <property type="match status" value="1"/>
</dbReference>
<dbReference type="RefSeq" id="WP_130454685.1">
    <property type="nucleotide sequence ID" value="NZ_QYAG01000002.1"/>
</dbReference>
<dbReference type="Gene3D" id="1.10.1740.10">
    <property type="match status" value="1"/>
</dbReference>
<dbReference type="AlphaFoldDB" id="A0A4Q7TPW3"/>
<dbReference type="GO" id="GO:0006352">
    <property type="term" value="P:DNA-templated transcription initiation"/>
    <property type="evidence" value="ECO:0007669"/>
    <property type="project" value="InterPro"/>
</dbReference>
<dbReference type="InterPro" id="IPR013325">
    <property type="entry name" value="RNA_pol_sigma_r2"/>
</dbReference>
<protein>
    <submittedName>
        <fullName evidence="1">RNA polymerase sigma factor (Sigma-70 family)</fullName>
    </submittedName>
</protein>
<dbReference type="InterPro" id="IPR013324">
    <property type="entry name" value="RNA_pol_sigma_r3/r4-like"/>
</dbReference>
<evidence type="ECO:0000313" key="2">
    <source>
        <dbReference type="Proteomes" id="UP000291832"/>
    </source>
</evidence>